<keyword evidence="2" id="KW-0378">Hydrolase</keyword>
<keyword evidence="2" id="KW-0540">Nuclease</keyword>
<dbReference type="GO" id="GO:0004519">
    <property type="term" value="F:endonuclease activity"/>
    <property type="evidence" value="ECO:0007669"/>
    <property type="project" value="UniProtKB-KW"/>
</dbReference>
<evidence type="ECO:0000313" key="2">
    <source>
        <dbReference type="EMBL" id="MEV4683952.1"/>
    </source>
</evidence>
<organism evidence="2 3">
    <name type="scientific">Streptomyces kurssanovii</name>
    <dbReference type="NCBI Taxonomy" id="67312"/>
    <lineage>
        <taxon>Bacteria</taxon>
        <taxon>Bacillati</taxon>
        <taxon>Actinomycetota</taxon>
        <taxon>Actinomycetes</taxon>
        <taxon>Kitasatosporales</taxon>
        <taxon>Streptomycetaceae</taxon>
        <taxon>Streptomyces</taxon>
    </lineage>
</organism>
<keyword evidence="2" id="KW-0255">Endonuclease</keyword>
<dbReference type="CDD" id="cd00085">
    <property type="entry name" value="HNHc"/>
    <property type="match status" value="1"/>
</dbReference>
<evidence type="ECO:0000259" key="1">
    <source>
        <dbReference type="SMART" id="SM00507"/>
    </source>
</evidence>
<reference evidence="2 3" key="1">
    <citation type="submission" date="2024-06" db="EMBL/GenBank/DDBJ databases">
        <title>The Natural Products Discovery Center: Release of the First 8490 Sequenced Strains for Exploring Actinobacteria Biosynthetic Diversity.</title>
        <authorList>
            <person name="Kalkreuter E."/>
            <person name="Kautsar S.A."/>
            <person name="Yang D."/>
            <person name="Bader C.D."/>
            <person name="Teijaro C.N."/>
            <person name="Fluegel L."/>
            <person name="Davis C.M."/>
            <person name="Simpson J.R."/>
            <person name="Lauterbach L."/>
            <person name="Steele A.D."/>
            <person name="Gui C."/>
            <person name="Meng S."/>
            <person name="Li G."/>
            <person name="Viehrig K."/>
            <person name="Ye F."/>
            <person name="Su P."/>
            <person name="Kiefer A.F."/>
            <person name="Nichols A."/>
            <person name="Cepeda A.J."/>
            <person name="Yan W."/>
            <person name="Fan B."/>
            <person name="Jiang Y."/>
            <person name="Adhikari A."/>
            <person name="Zheng C.-J."/>
            <person name="Schuster L."/>
            <person name="Cowan T.M."/>
            <person name="Smanski M.J."/>
            <person name="Chevrette M.G."/>
            <person name="De Carvalho L.P.S."/>
            <person name="Shen B."/>
        </authorList>
    </citation>
    <scope>NUCLEOTIDE SEQUENCE [LARGE SCALE GENOMIC DNA]</scope>
    <source>
        <strain evidence="2 3">NPDC049344</strain>
    </source>
</reference>
<comment type="caution">
    <text evidence="2">The sequence shown here is derived from an EMBL/GenBank/DDBJ whole genome shotgun (WGS) entry which is preliminary data.</text>
</comment>
<sequence length="67" mass="7398">MRAALNRVGSGVCRSCRRESLAIDLHVDHVVPLSKNGMDIESNVQVLCRECHRLKTRSERGGGGRPL</sequence>
<name>A0ABV3HZJ3_9ACTN</name>
<protein>
    <submittedName>
        <fullName evidence="2">HNH endonuclease signature motif containing protein</fullName>
    </submittedName>
</protein>
<dbReference type="InterPro" id="IPR003615">
    <property type="entry name" value="HNH_nuc"/>
</dbReference>
<feature type="domain" description="HNH nuclease" evidence="1">
    <location>
        <begin position="2"/>
        <end position="53"/>
    </location>
</feature>
<dbReference type="RefSeq" id="WP_364598181.1">
    <property type="nucleotide sequence ID" value="NZ_JBFAQK010000041.1"/>
</dbReference>
<proteinExistence type="predicted"/>
<dbReference type="Proteomes" id="UP001552521">
    <property type="component" value="Unassembled WGS sequence"/>
</dbReference>
<keyword evidence="3" id="KW-1185">Reference proteome</keyword>
<gene>
    <name evidence="2" type="ORF">AB0K36_24555</name>
</gene>
<evidence type="ECO:0000313" key="3">
    <source>
        <dbReference type="Proteomes" id="UP001552521"/>
    </source>
</evidence>
<dbReference type="InterPro" id="IPR002711">
    <property type="entry name" value="HNH"/>
</dbReference>
<dbReference type="EMBL" id="JBFAQK010000041">
    <property type="protein sequence ID" value="MEV4683952.1"/>
    <property type="molecule type" value="Genomic_DNA"/>
</dbReference>
<dbReference type="Pfam" id="PF01844">
    <property type="entry name" value="HNH"/>
    <property type="match status" value="1"/>
</dbReference>
<dbReference type="Gene3D" id="1.10.30.50">
    <property type="match status" value="1"/>
</dbReference>
<accession>A0ABV3HZJ3</accession>
<dbReference type="SMART" id="SM00507">
    <property type="entry name" value="HNHc"/>
    <property type="match status" value="1"/>
</dbReference>